<keyword evidence="1" id="KW-1133">Transmembrane helix</keyword>
<name>A0A151XCT6_9HYME</name>
<sequence length="57" mass="6778">MTIFIFLLILNIVFLLYVHFFITIFIDSSFACYFETSCWIFILCLVSSRSILKDELN</sequence>
<dbReference type="Proteomes" id="UP000075809">
    <property type="component" value="Unassembled WGS sequence"/>
</dbReference>
<evidence type="ECO:0000256" key="1">
    <source>
        <dbReference type="SAM" id="Phobius"/>
    </source>
</evidence>
<feature type="transmembrane region" description="Helical" evidence="1">
    <location>
        <begin position="33"/>
        <end position="52"/>
    </location>
</feature>
<feature type="transmembrane region" description="Helical" evidence="1">
    <location>
        <begin position="6"/>
        <end position="26"/>
    </location>
</feature>
<protein>
    <submittedName>
        <fullName evidence="2">Uncharacterized protein</fullName>
    </submittedName>
</protein>
<gene>
    <name evidence="2" type="ORF">ALC60_02601</name>
</gene>
<keyword evidence="1" id="KW-0812">Transmembrane</keyword>
<dbReference type="EMBL" id="KQ982294">
    <property type="protein sequence ID" value="KYQ58182.1"/>
    <property type="molecule type" value="Genomic_DNA"/>
</dbReference>
<evidence type="ECO:0000313" key="3">
    <source>
        <dbReference type="Proteomes" id="UP000075809"/>
    </source>
</evidence>
<proteinExistence type="predicted"/>
<organism evidence="2 3">
    <name type="scientific">Mycetomoellerius zeteki</name>
    <dbReference type="NCBI Taxonomy" id="64791"/>
    <lineage>
        <taxon>Eukaryota</taxon>
        <taxon>Metazoa</taxon>
        <taxon>Ecdysozoa</taxon>
        <taxon>Arthropoda</taxon>
        <taxon>Hexapoda</taxon>
        <taxon>Insecta</taxon>
        <taxon>Pterygota</taxon>
        <taxon>Neoptera</taxon>
        <taxon>Endopterygota</taxon>
        <taxon>Hymenoptera</taxon>
        <taxon>Apocrita</taxon>
        <taxon>Aculeata</taxon>
        <taxon>Formicoidea</taxon>
        <taxon>Formicidae</taxon>
        <taxon>Myrmicinae</taxon>
        <taxon>Mycetomoellerius</taxon>
    </lineage>
</organism>
<dbReference type="AlphaFoldDB" id="A0A151XCT6"/>
<keyword evidence="3" id="KW-1185">Reference proteome</keyword>
<keyword evidence="1" id="KW-0472">Membrane</keyword>
<accession>A0A151XCT6</accession>
<reference evidence="2 3" key="1">
    <citation type="submission" date="2015-09" db="EMBL/GenBank/DDBJ databases">
        <title>Trachymyrmex zeteki WGS genome.</title>
        <authorList>
            <person name="Nygaard S."/>
            <person name="Hu H."/>
            <person name="Boomsma J."/>
            <person name="Zhang G."/>
        </authorList>
    </citation>
    <scope>NUCLEOTIDE SEQUENCE [LARGE SCALE GENOMIC DNA]</scope>
    <source>
        <strain evidence="2">Tzet28-1</strain>
        <tissue evidence="2">Whole body</tissue>
    </source>
</reference>
<evidence type="ECO:0000313" key="2">
    <source>
        <dbReference type="EMBL" id="KYQ58182.1"/>
    </source>
</evidence>